<gene>
    <name evidence="2" type="ORF">GTHE00462_LOCUS14571</name>
</gene>
<dbReference type="InterPro" id="IPR001138">
    <property type="entry name" value="Zn2Cys6_DnaBD"/>
</dbReference>
<evidence type="ECO:0000313" key="2">
    <source>
        <dbReference type="EMBL" id="CAE2298348.1"/>
    </source>
</evidence>
<reference evidence="2" key="1">
    <citation type="submission" date="2021-01" db="EMBL/GenBank/DDBJ databases">
        <authorList>
            <person name="Corre E."/>
            <person name="Pelletier E."/>
            <person name="Niang G."/>
            <person name="Scheremetjew M."/>
            <person name="Finn R."/>
            <person name="Kale V."/>
            <person name="Holt S."/>
            <person name="Cochrane G."/>
            <person name="Meng A."/>
            <person name="Brown T."/>
            <person name="Cohen L."/>
        </authorList>
    </citation>
    <scope>NUCLEOTIDE SEQUENCE</scope>
    <source>
        <strain evidence="2">CCMP 2712</strain>
    </source>
</reference>
<dbReference type="EMBL" id="HBKN01018480">
    <property type="protein sequence ID" value="CAE2298348.1"/>
    <property type="molecule type" value="Transcribed_RNA"/>
</dbReference>
<dbReference type="AlphaFoldDB" id="A0A7S4KLG7"/>
<protein>
    <recommendedName>
        <fullName evidence="1">Zn(2)-C6 fungal-type domain-containing protein</fullName>
    </recommendedName>
</protein>
<dbReference type="GO" id="GO:0008270">
    <property type="term" value="F:zinc ion binding"/>
    <property type="evidence" value="ECO:0007669"/>
    <property type="project" value="InterPro"/>
</dbReference>
<dbReference type="SMART" id="SM00066">
    <property type="entry name" value="GAL4"/>
    <property type="match status" value="1"/>
</dbReference>
<organism evidence="2">
    <name type="scientific">Guillardia theta</name>
    <name type="common">Cryptophyte</name>
    <name type="synonym">Cryptomonas phi</name>
    <dbReference type="NCBI Taxonomy" id="55529"/>
    <lineage>
        <taxon>Eukaryota</taxon>
        <taxon>Cryptophyceae</taxon>
        <taxon>Pyrenomonadales</taxon>
        <taxon>Geminigeraceae</taxon>
        <taxon>Guillardia</taxon>
    </lineage>
</organism>
<feature type="domain" description="Zn(2)-C6 fungal-type" evidence="1">
    <location>
        <begin position="86"/>
        <end position="115"/>
    </location>
</feature>
<name>A0A7S4KLG7_GUITH</name>
<proteinExistence type="predicted"/>
<evidence type="ECO:0000259" key="1">
    <source>
        <dbReference type="PROSITE" id="PS50048"/>
    </source>
</evidence>
<accession>A0A7S4KLG7</accession>
<sequence length="436" mass="50140">MSANAGEKRHFVDDDEWCRLMAERLSNFNHEAAQNLARTFEIVSPDVSAGSSPSGAMYVEPQHVNAGVVMNAPAVRKKRSKYISNSCSECKLKKRKCSDVRPCAMCVVAGTSDKCLSESRNVSLSTTIHSLREAFFQDLQEQDASLRSLKDASVQSGVNITIVRPLWELGFDVSVLYKAFRILPLDLKVAMDDAVDLVRKVMVSNLKSNPGFKQILTQQQELGRLSNFWQQNDAARWQFDETEDCFDQIASDRRWGHGRWLSVEFDSNLHCRRMRIGDDVADLLGYHHSEILSRFFCHDIVHSMSEYEVLVAWTSVLFASFSKEAVWYMRVATSDRYGEKRTLYLKCNLHKSFDQQGRQFGYTIVFDLASLEDFRQYKNRFLPPAMHAKGREDLEDRMARESIVFMRKLRVSADDRLSHLTSVVKRWVEEMKSTHL</sequence>
<dbReference type="PROSITE" id="PS50048">
    <property type="entry name" value="ZN2_CY6_FUNGAL_2"/>
    <property type="match status" value="1"/>
</dbReference>
<dbReference type="GO" id="GO:0000981">
    <property type="term" value="F:DNA-binding transcription factor activity, RNA polymerase II-specific"/>
    <property type="evidence" value="ECO:0007669"/>
    <property type="project" value="InterPro"/>
</dbReference>
<dbReference type="PROSITE" id="PS00463">
    <property type="entry name" value="ZN2_CY6_FUNGAL_1"/>
    <property type="match status" value="1"/>
</dbReference>